<keyword evidence="3" id="KW-1185">Reference proteome</keyword>
<dbReference type="InterPro" id="IPR010982">
    <property type="entry name" value="Lambda_DNA-bd_dom_sf"/>
</dbReference>
<evidence type="ECO:0000313" key="3">
    <source>
        <dbReference type="Proteomes" id="UP000198418"/>
    </source>
</evidence>
<dbReference type="PROSITE" id="PS50943">
    <property type="entry name" value="HTH_CROC1"/>
    <property type="match status" value="1"/>
</dbReference>
<dbReference type="OrthoDB" id="8566588at2"/>
<name>A0A212SCG9_RHOAC</name>
<dbReference type="SUPFAM" id="SSF52540">
    <property type="entry name" value="P-loop containing nucleoside triphosphate hydrolases"/>
    <property type="match status" value="1"/>
</dbReference>
<accession>A0A212SCG9</accession>
<dbReference type="SMART" id="SM00530">
    <property type="entry name" value="HTH_XRE"/>
    <property type="match status" value="1"/>
</dbReference>
<feature type="domain" description="HTH cro/C1-type" evidence="1">
    <location>
        <begin position="11"/>
        <end position="64"/>
    </location>
</feature>
<dbReference type="Pfam" id="PF13560">
    <property type="entry name" value="HTH_31"/>
    <property type="match status" value="1"/>
</dbReference>
<dbReference type="CDD" id="cd00093">
    <property type="entry name" value="HTH_XRE"/>
    <property type="match status" value="1"/>
</dbReference>
<evidence type="ECO:0000313" key="2">
    <source>
        <dbReference type="EMBL" id="SNB83260.1"/>
    </source>
</evidence>
<dbReference type="GO" id="GO:0003677">
    <property type="term" value="F:DNA binding"/>
    <property type="evidence" value="ECO:0007669"/>
    <property type="project" value="InterPro"/>
</dbReference>
<gene>
    <name evidence="2" type="ORF">SAMN06265338_12512</name>
</gene>
<dbReference type="Gene3D" id="1.10.260.40">
    <property type="entry name" value="lambda repressor-like DNA-binding domains"/>
    <property type="match status" value="1"/>
</dbReference>
<dbReference type="AlphaFoldDB" id="A0A212SCG9"/>
<dbReference type="RefSeq" id="WP_088522489.1">
    <property type="nucleotide sequence ID" value="NZ_FYDG01000025.1"/>
</dbReference>
<dbReference type="Proteomes" id="UP000198418">
    <property type="component" value="Unassembled WGS sequence"/>
</dbReference>
<dbReference type="InterPro" id="IPR027417">
    <property type="entry name" value="P-loop_NTPase"/>
</dbReference>
<evidence type="ECO:0000259" key="1">
    <source>
        <dbReference type="PROSITE" id="PS50943"/>
    </source>
</evidence>
<dbReference type="SUPFAM" id="SSF47413">
    <property type="entry name" value="lambda repressor-like DNA-binding domains"/>
    <property type="match status" value="1"/>
</dbReference>
<protein>
    <submittedName>
        <fullName evidence="2">Helix-turn-helix domain-containing protein</fullName>
    </submittedName>
</protein>
<reference evidence="3" key="1">
    <citation type="submission" date="2017-06" db="EMBL/GenBank/DDBJ databases">
        <authorList>
            <person name="Varghese N."/>
            <person name="Submissions S."/>
        </authorList>
    </citation>
    <scope>NUCLEOTIDE SEQUENCE [LARGE SCALE GENOMIC DNA]</scope>
    <source>
        <strain evidence="3">DSM 137</strain>
    </source>
</reference>
<dbReference type="EMBL" id="FYDG01000025">
    <property type="protein sequence ID" value="SNB83260.1"/>
    <property type="molecule type" value="Genomic_DNA"/>
</dbReference>
<organism evidence="2 3">
    <name type="scientific">Rhodoblastus acidophilus</name>
    <name type="common">Rhodopseudomonas acidophila</name>
    <dbReference type="NCBI Taxonomy" id="1074"/>
    <lineage>
        <taxon>Bacteria</taxon>
        <taxon>Pseudomonadati</taxon>
        <taxon>Pseudomonadota</taxon>
        <taxon>Alphaproteobacteria</taxon>
        <taxon>Hyphomicrobiales</taxon>
        <taxon>Rhodoblastaceae</taxon>
        <taxon>Rhodoblastus</taxon>
    </lineage>
</organism>
<proteinExistence type="predicted"/>
<sequence>MSRQIEIGKHLAVLREQAGLKQNELARRIEWSAAVLSRVETGERALSDEELVGILNGIGSPDALKVQNQLARQWVILPEPSLSDVDADLLWEAEQAAQKIHELAESPDVKQFFERRLVRYKEELLTAAARVAEKRYRVAFIGTIAAGKSTAICRAERLELPTLKGMPKAVLETGSGGITICEVHLRRGPGYGLIIEPCPEDELRQHVTDYANVLLNTGRSALAADDPDNDGSSTGISREVARALRNMAGLKKRRTEKKPDGTIVPGFDDERTLAEAFPEVKALCIELLDRMELHKRDRRDLWHVDTTGRSPLEWLQEKFELVNNGRHPEFTLPKRIELVLPSSILGDDALSVTLIDTQGIDDAERADLEQHFDDPHSIVVLCSVFNEAPQVQIRGLLKRAQEGGVRTLGSHVGILVLPRPGDALNVKDNGFPVATAEEGYIVKGEEVELKLQPLGLKDLPTFFFNSAEDDPDTLRRFIRDRISAVREYHRNSVRQIIADAHALLANYEREQAAEIMRAAARRLEVWLTTNTKLNERPTRHVQDSLLAAIGNAHPRSIAASIVRAGEWPNLDYSHQLSHGARRVATQLIQPKLIALKEVAENLLQDDEMADAFDLIRQCLRAAEAGFDKMVRKVQLVGQSIHADEMRLDVAFWQACECERGRGYRDRIKEKNNSWFSDANMGEGDKRVVSLIQEAWDETIASVRALITHE</sequence>
<dbReference type="InterPro" id="IPR001387">
    <property type="entry name" value="Cro/C1-type_HTH"/>
</dbReference>